<proteinExistence type="predicted"/>
<dbReference type="Proteomes" id="UP000060602">
    <property type="component" value="Chromosome"/>
</dbReference>
<organism evidence="2 3">
    <name type="scientific">Alcaligenes xylosoxydans xylosoxydans</name>
    <name type="common">Achromobacter xylosoxidans</name>
    <dbReference type="NCBI Taxonomy" id="85698"/>
    <lineage>
        <taxon>Bacteria</taxon>
        <taxon>Pseudomonadati</taxon>
        <taxon>Pseudomonadota</taxon>
        <taxon>Betaproteobacteria</taxon>
        <taxon>Burkholderiales</taxon>
        <taxon>Alcaligenaceae</taxon>
        <taxon>Achromobacter</taxon>
    </lineage>
</organism>
<dbReference type="EMBL" id="CP014060">
    <property type="protein sequence ID" value="AUZ18006.1"/>
    <property type="molecule type" value="Genomic_DNA"/>
</dbReference>
<feature type="compositionally biased region" description="Pro residues" evidence="1">
    <location>
        <begin position="1"/>
        <end position="34"/>
    </location>
</feature>
<feature type="region of interest" description="Disordered" evidence="1">
    <location>
        <begin position="1"/>
        <end position="42"/>
    </location>
</feature>
<dbReference type="AlphaFoldDB" id="A0A2L0PTH4"/>
<evidence type="ECO:0000313" key="2">
    <source>
        <dbReference type="EMBL" id="AUZ18006.1"/>
    </source>
</evidence>
<gene>
    <name evidence="2" type="ORF">AL504_31350</name>
</gene>
<sequence length="99" mass="10504">MPPAPPTPPVRPPPWPPLPPALRPAPPAPPPPYPAAAQASLGAAEARQAKSAIQTAYATAFSRPTPWMSLQGRARRRRPRSWPLRSDTGGMDAVMGLIS</sequence>
<evidence type="ECO:0000313" key="3">
    <source>
        <dbReference type="Proteomes" id="UP000060602"/>
    </source>
</evidence>
<name>A0A2L0PTH4_ALCXX</name>
<evidence type="ECO:0000256" key="1">
    <source>
        <dbReference type="SAM" id="MobiDB-lite"/>
    </source>
</evidence>
<reference evidence="3" key="1">
    <citation type="submission" date="2015-12" db="EMBL/GenBank/DDBJ databases">
        <title>FDA dAtabase for Regulatory Grade micrObial Sequences (FDA-ARGOS): Supporting development and validation of Infectious Disease Dx tests.</title>
        <authorList>
            <person name="Case J."/>
            <person name="Tallon L."/>
            <person name="Sadzewicz L."/>
            <person name="Sengamalay N."/>
            <person name="Ott S."/>
            <person name="Godinez A."/>
            <person name="Nagaraj S."/>
            <person name="Nadendla S."/>
            <person name="Sichtig H."/>
        </authorList>
    </citation>
    <scope>NUCLEOTIDE SEQUENCE [LARGE SCALE GENOMIC DNA]</scope>
    <source>
        <strain evidence="3">FDAARGOS_147</strain>
    </source>
</reference>
<protein>
    <submittedName>
        <fullName evidence="2">Uncharacterized protein</fullName>
    </submittedName>
</protein>
<accession>A0A2L0PTH4</accession>
<feature type="region of interest" description="Disordered" evidence="1">
    <location>
        <begin position="61"/>
        <end position="99"/>
    </location>
</feature>